<feature type="transmembrane region" description="Helical" evidence="4">
    <location>
        <begin position="34"/>
        <end position="56"/>
    </location>
</feature>
<dbReference type="SUPFAM" id="SSF51695">
    <property type="entry name" value="PLC-like phosphodiesterases"/>
    <property type="match status" value="1"/>
</dbReference>
<dbReference type="PANTHER" id="PTHR47449">
    <property type="entry name" value="GLYCEROPHOSPHODIESTER PHOSPHODIESTERASE GDPD4"/>
    <property type="match status" value="1"/>
</dbReference>
<evidence type="ECO:0000256" key="4">
    <source>
        <dbReference type="SAM" id="Phobius"/>
    </source>
</evidence>
<sequence length="328" mass="36778">MSIVARPWRRHQLPSLRSPMANELRLPRLTSRRLLQLFGVLVLLAIIPPIFLHFSLRRFHQLRSEKCGWLENPPLVCAHGGDSSKAFPNTMDAYQFALDSHVDCIEIDVSRSSDGILLALHDRDLQRMSGNGTAKVGYMSVNEIKKLISAFRVTHESAKFEIPTLEDALELVAKSVRQVILDVKVGPPSYEKGLAADILSIVRKTNCRNCVVWAKSDVIGREVIKLSPEITVGYIVMKDPSTGASSSIHRMKDANVVGVYHPLIDRKLVGNLHRRTKKVYAWTVDDTDSMKKMLFEQVDAIVTGQPSILQGLMQNMKTECLEEGFPLP</sequence>
<dbReference type="EC" id="3.1.4.46" evidence="1"/>
<reference evidence="6" key="1">
    <citation type="submission" date="2021-03" db="EMBL/GenBank/DDBJ databases">
        <authorList>
            <person name="Li Z."/>
            <person name="Yang C."/>
        </authorList>
    </citation>
    <scope>NUCLEOTIDE SEQUENCE</scope>
    <source>
        <strain evidence="6">Dzin_1.0</strain>
        <tissue evidence="6">Leaf</tissue>
    </source>
</reference>
<keyword evidence="4" id="KW-0472">Membrane</keyword>
<dbReference type="InterPro" id="IPR017946">
    <property type="entry name" value="PLC-like_Pdiesterase_TIM-brl"/>
</dbReference>
<dbReference type="CDD" id="cd08556">
    <property type="entry name" value="GDPD"/>
    <property type="match status" value="1"/>
</dbReference>
<evidence type="ECO:0000313" key="6">
    <source>
        <dbReference type="EMBL" id="KAJ0972857.1"/>
    </source>
</evidence>
<reference evidence="6" key="2">
    <citation type="journal article" date="2022" name="Hortic Res">
        <title>The genome of Dioscorea zingiberensis sheds light on the biosynthesis, origin and evolution of the medicinally important diosgenin saponins.</title>
        <authorList>
            <person name="Li Y."/>
            <person name="Tan C."/>
            <person name="Li Z."/>
            <person name="Guo J."/>
            <person name="Li S."/>
            <person name="Chen X."/>
            <person name="Wang C."/>
            <person name="Dai X."/>
            <person name="Yang H."/>
            <person name="Song W."/>
            <person name="Hou L."/>
            <person name="Xu J."/>
            <person name="Tong Z."/>
            <person name="Xu A."/>
            <person name="Yuan X."/>
            <person name="Wang W."/>
            <person name="Yang Q."/>
            <person name="Chen L."/>
            <person name="Sun Z."/>
            <person name="Wang K."/>
            <person name="Pan B."/>
            <person name="Chen J."/>
            <person name="Bao Y."/>
            <person name="Liu F."/>
            <person name="Qi X."/>
            <person name="Gang D.R."/>
            <person name="Wen J."/>
            <person name="Li J."/>
        </authorList>
    </citation>
    <scope>NUCLEOTIDE SEQUENCE</scope>
    <source>
        <strain evidence="6">Dzin_1.0</strain>
    </source>
</reference>
<dbReference type="OrthoDB" id="1058301at2759"/>
<evidence type="ECO:0000256" key="3">
    <source>
        <dbReference type="ARBA" id="ARBA00047512"/>
    </source>
</evidence>
<keyword evidence="7" id="KW-1185">Reference proteome</keyword>
<keyword evidence="4" id="KW-0812">Transmembrane</keyword>
<dbReference type="GO" id="GO:0008889">
    <property type="term" value="F:glycerophosphodiester phosphodiesterase activity"/>
    <property type="evidence" value="ECO:0007669"/>
    <property type="project" value="UniProtKB-EC"/>
</dbReference>
<evidence type="ECO:0000256" key="2">
    <source>
        <dbReference type="ARBA" id="ARBA00022798"/>
    </source>
</evidence>
<protein>
    <recommendedName>
        <fullName evidence="1">glycerophosphodiester phosphodiesterase</fullName>
        <ecNumber evidence="1">3.1.4.46</ecNumber>
    </recommendedName>
</protein>
<keyword evidence="2" id="KW-0319">Glycerol metabolism</keyword>
<organism evidence="6 7">
    <name type="scientific">Dioscorea zingiberensis</name>
    <dbReference type="NCBI Taxonomy" id="325984"/>
    <lineage>
        <taxon>Eukaryota</taxon>
        <taxon>Viridiplantae</taxon>
        <taxon>Streptophyta</taxon>
        <taxon>Embryophyta</taxon>
        <taxon>Tracheophyta</taxon>
        <taxon>Spermatophyta</taxon>
        <taxon>Magnoliopsida</taxon>
        <taxon>Liliopsida</taxon>
        <taxon>Dioscoreales</taxon>
        <taxon>Dioscoreaceae</taxon>
        <taxon>Dioscorea</taxon>
    </lineage>
</organism>
<keyword evidence="4" id="KW-1133">Transmembrane helix</keyword>
<dbReference type="PROSITE" id="PS51704">
    <property type="entry name" value="GP_PDE"/>
    <property type="match status" value="1"/>
</dbReference>
<accession>A0A9D5HE53</accession>
<gene>
    <name evidence="6" type="ORF">J5N97_020816</name>
</gene>
<dbReference type="EMBL" id="JAGGNH010000005">
    <property type="protein sequence ID" value="KAJ0972857.1"/>
    <property type="molecule type" value="Genomic_DNA"/>
</dbReference>
<dbReference type="PANTHER" id="PTHR47449:SF2">
    <property type="entry name" value="GLYCEROPHOSPHODIESTER PHOSPHODIESTERASE GDPD4"/>
    <property type="match status" value="1"/>
</dbReference>
<feature type="domain" description="GP-PDE" evidence="5">
    <location>
        <begin position="74"/>
        <end position="313"/>
    </location>
</feature>
<dbReference type="Pfam" id="PF03009">
    <property type="entry name" value="GDPD"/>
    <property type="match status" value="1"/>
</dbReference>
<dbReference type="Proteomes" id="UP001085076">
    <property type="component" value="Miscellaneous, Linkage group lg05"/>
</dbReference>
<dbReference type="InterPro" id="IPR030395">
    <property type="entry name" value="GP_PDE_dom"/>
</dbReference>
<dbReference type="Gene3D" id="3.20.20.190">
    <property type="entry name" value="Phosphatidylinositol (PI) phosphodiesterase"/>
    <property type="match status" value="1"/>
</dbReference>
<dbReference type="GO" id="GO:0006071">
    <property type="term" value="P:glycerol metabolic process"/>
    <property type="evidence" value="ECO:0007669"/>
    <property type="project" value="UniProtKB-KW"/>
</dbReference>
<evidence type="ECO:0000313" key="7">
    <source>
        <dbReference type="Proteomes" id="UP001085076"/>
    </source>
</evidence>
<comment type="caution">
    <text evidence="6">The sequence shown here is derived from an EMBL/GenBank/DDBJ whole genome shotgun (WGS) entry which is preliminary data.</text>
</comment>
<dbReference type="InterPro" id="IPR044236">
    <property type="entry name" value="GDPD4"/>
</dbReference>
<evidence type="ECO:0000259" key="5">
    <source>
        <dbReference type="PROSITE" id="PS51704"/>
    </source>
</evidence>
<evidence type="ECO:0000256" key="1">
    <source>
        <dbReference type="ARBA" id="ARBA00012247"/>
    </source>
</evidence>
<dbReference type="GO" id="GO:0006629">
    <property type="term" value="P:lipid metabolic process"/>
    <property type="evidence" value="ECO:0007669"/>
    <property type="project" value="InterPro"/>
</dbReference>
<name>A0A9D5HE53_9LILI</name>
<dbReference type="AlphaFoldDB" id="A0A9D5HE53"/>
<comment type="catalytic activity">
    <reaction evidence="3">
        <text>a sn-glycero-3-phosphodiester + H2O = an alcohol + sn-glycerol 3-phosphate + H(+)</text>
        <dbReference type="Rhea" id="RHEA:12969"/>
        <dbReference type="ChEBI" id="CHEBI:15377"/>
        <dbReference type="ChEBI" id="CHEBI:15378"/>
        <dbReference type="ChEBI" id="CHEBI:30879"/>
        <dbReference type="ChEBI" id="CHEBI:57597"/>
        <dbReference type="ChEBI" id="CHEBI:83408"/>
        <dbReference type="EC" id="3.1.4.46"/>
    </reaction>
</comment>
<proteinExistence type="predicted"/>